<proteinExistence type="predicted"/>
<dbReference type="EMBL" id="LAZR01004733">
    <property type="protein sequence ID" value="KKN06063.1"/>
    <property type="molecule type" value="Genomic_DNA"/>
</dbReference>
<accession>A0A0F9QL29</accession>
<gene>
    <name evidence="2" type="ORF">LCGC14_1081140</name>
</gene>
<name>A0A0F9QL29_9ZZZZ</name>
<comment type="caution">
    <text evidence="2">The sequence shown here is derived from an EMBL/GenBank/DDBJ whole genome shotgun (WGS) entry which is preliminary data.</text>
</comment>
<organism evidence="2">
    <name type="scientific">marine sediment metagenome</name>
    <dbReference type="NCBI Taxonomy" id="412755"/>
    <lineage>
        <taxon>unclassified sequences</taxon>
        <taxon>metagenomes</taxon>
        <taxon>ecological metagenomes</taxon>
    </lineage>
</organism>
<reference evidence="2" key="1">
    <citation type="journal article" date="2015" name="Nature">
        <title>Complex archaea that bridge the gap between prokaryotes and eukaryotes.</title>
        <authorList>
            <person name="Spang A."/>
            <person name="Saw J.H."/>
            <person name="Jorgensen S.L."/>
            <person name="Zaremba-Niedzwiedzka K."/>
            <person name="Martijn J."/>
            <person name="Lind A.E."/>
            <person name="van Eijk R."/>
            <person name="Schleper C."/>
            <person name="Guy L."/>
            <person name="Ettema T.J."/>
        </authorList>
    </citation>
    <scope>NUCLEOTIDE SEQUENCE</scope>
</reference>
<dbReference type="AlphaFoldDB" id="A0A0F9QL29"/>
<evidence type="ECO:0000313" key="2">
    <source>
        <dbReference type="EMBL" id="KKN06063.1"/>
    </source>
</evidence>
<feature type="non-terminal residue" evidence="2">
    <location>
        <position position="55"/>
    </location>
</feature>
<evidence type="ECO:0000256" key="1">
    <source>
        <dbReference type="SAM" id="Phobius"/>
    </source>
</evidence>
<protein>
    <submittedName>
        <fullName evidence="2">Uncharacterized protein</fullName>
    </submittedName>
</protein>
<sequence length="55" mass="6229">MARVQQEKKGQTSFSVVLGEGFGKIASLPIRFLLWGQVLFFAFIHTNAIYTNVLR</sequence>
<keyword evidence="1" id="KW-0812">Transmembrane</keyword>
<keyword evidence="1" id="KW-0472">Membrane</keyword>
<feature type="transmembrane region" description="Helical" evidence="1">
    <location>
        <begin position="32"/>
        <end position="50"/>
    </location>
</feature>
<keyword evidence="1" id="KW-1133">Transmembrane helix</keyword>